<feature type="domain" description="Purple acid phosphatase N-terminal" evidence="8">
    <location>
        <begin position="129"/>
        <end position="230"/>
    </location>
</feature>
<evidence type="ECO:0000256" key="3">
    <source>
        <dbReference type="ARBA" id="ARBA00023180"/>
    </source>
</evidence>
<dbReference type="Pfam" id="PF16656">
    <property type="entry name" value="Pur_ac_phosph_N"/>
    <property type="match status" value="1"/>
</dbReference>
<evidence type="ECO:0000313" key="10">
    <source>
        <dbReference type="Proteomes" id="UP000242875"/>
    </source>
</evidence>
<dbReference type="GO" id="GO:0003993">
    <property type="term" value="F:acid phosphatase activity"/>
    <property type="evidence" value="ECO:0007669"/>
    <property type="project" value="UniProtKB-EC"/>
</dbReference>
<evidence type="ECO:0000256" key="5">
    <source>
        <dbReference type="RuleBase" id="RU361203"/>
    </source>
</evidence>
<gene>
    <name evidence="9" type="ORF">BZG36_05102</name>
</gene>
<dbReference type="GO" id="GO:0046872">
    <property type="term" value="F:metal ion binding"/>
    <property type="evidence" value="ECO:0007669"/>
    <property type="project" value="InterPro"/>
</dbReference>
<evidence type="ECO:0000259" key="7">
    <source>
        <dbReference type="Pfam" id="PF14008"/>
    </source>
</evidence>
<dbReference type="OrthoDB" id="45007at2759"/>
<dbReference type="CDD" id="cd00839">
    <property type="entry name" value="MPP_PAPs"/>
    <property type="match status" value="1"/>
</dbReference>
<comment type="similarity">
    <text evidence="1">Belongs to the heat shock protein 90 family.</text>
</comment>
<evidence type="ECO:0000256" key="2">
    <source>
        <dbReference type="ARBA" id="ARBA00022729"/>
    </source>
</evidence>
<dbReference type="InterPro" id="IPR029052">
    <property type="entry name" value="Metallo-depent_PP-like"/>
</dbReference>
<dbReference type="SUPFAM" id="SSF56300">
    <property type="entry name" value="Metallo-dependent phosphatases"/>
    <property type="match status" value="1"/>
</dbReference>
<dbReference type="InterPro" id="IPR015914">
    <property type="entry name" value="PAPs_N"/>
</dbReference>
<dbReference type="Proteomes" id="UP000242875">
    <property type="component" value="Unassembled WGS sequence"/>
</dbReference>
<keyword evidence="3" id="KW-0325">Glycoprotein</keyword>
<accession>A0A261XU89</accession>
<dbReference type="GO" id="GO:0005524">
    <property type="term" value="F:ATP binding"/>
    <property type="evidence" value="ECO:0007669"/>
    <property type="project" value="InterPro"/>
</dbReference>
<organism evidence="9 10">
    <name type="scientific">Bifiguratus adelaidae</name>
    <dbReference type="NCBI Taxonomy" id="1938954"/>
    <lineage>
        <taxon>Eukaryota</taxon>
        <taxon>Fungi</taxon>
        <taxon>Fungi incertae sedis</taxon>
        <taxon>Mucoromycota</taxon>
        <taxon>Mucoromycotina</taxon>
        <taxon>Endogonomycetes</taxon>
        <taxon>Endogonales</taxon>
        <taxon>Endogonales incertae sedis</taxon>
        <taxon>Bifiguratus</taxon>
    </lineage>
</organism>
<dbReference type="Gene3D" id="3.60.21.10">
    <property type="match status" value="1"/>
</dbReference>
<dbReference type="Gene3D" id="3.30.230.80">
    <property type="match status" value="1"/>
</dbReference>
<evidence type="ECO:0000256" key="1">
    <source>
        <dbReference type="ARBA" id="ARBA00008239"/>
    </source>
</evidence>
<dbReference type="GO" id="GO:0016887">
    <property type="term" value="F:ATP hydrolysis activity"/>
    <property type="evidence" value="ECO:0007669"/>
    <property type="project" value="InterPro"/>
</dbReference>
<keyword evidence="4" id="KW-0143">Chaperone</keyword>
<dbReference type="GO" id="GO:0051082">
    <property type="term" value="F:unfolded protein binding"/>
    <property type="evidence" value="ECO:0007669"/>
    <property type="project" value="InterPro"/>
</dbReference>
<dbReference type="GO" id="GO:0140662">
    <property type="term" value="F:ATP-dependent protein folding chaperone"/>
    <property type="evidence" value="ECO:0007669"/>
    <property type="project" value="InterPro"/>
</dbReference>
<dbReference type="InterPro" id="IPR001404">
    <property type="entry name" value="Hsp90_fam"/>
</dbReference>
<dbReference type="PANTHER" id="PTHR45867">
    <property type="entry name" value="PURPLE ACID PHOSPHATASE"/>
    <property type="match status" value="1"/>
</dbReference>
<evidence type="ECO:0000259" key="6">
    <source>
        <dbReference type="Pfam" id="PF00149"/>
    </source>
</evidence>
<comment type="similarity">
    <text evidence="5">Belongs to the metallophosphoesterase superfamily. Purple acid phosphatase family.</text>
</comment>
<dbReference type="SUPFAM" id="SSF49363">
    <property type="entry name" value="Purple acid phosphatase, N-terminal domain"/>
    <property type="match status" value="1"/>
</dbReference>
<dbReference type="EC" id="3.1.3.2" evidence="5"/>
<evidence type="ECO:0000259" key="8">
    <source>
        <dbReference type="Pfam" id="PF16656"/>
    </source>
</evidence>
<keyword evidence="5" id="KW-0378">Hydrolase</keyword>
<dbReference type="EMBL" id="MVBO01000219">
    <property type="protein sequence ID" value="OZJ01912.1"/>
    <property type="molecule type" value="Genomic_DNA"/>
</dbReference>
<dbReference type="Pfam" id="PF14008">
    <property type="entry name" value="Metallophos_C"/>
    <property type="match status" value="1"/>
</dbReference>
<dbReference type="PANTHER" id="PTHR45867:SF3">
    <property type="entry name" value="ACID PHOSPHATASE TYPE 7"/>
    <property type="match status" value="1"/>
</dbReference>
<dbReference type="InterPro" id="IPR008963">
    <property type="entry name" value="Purple_acid_Pase-like_N"/>
</dbReference>
<dbReference type="Pfam" id="PF00149">
    <property type="entry name" value="Metallophos"/>
    <property type="match status" value="1"/>
</dbReference>
<comment type="catalytic activity">
    <reaction evidence="5">
        <text>a phosphate monoester + H2O = an alcohol + phosphate</text>
        <dbReference type="Rhea" id="RHEA:15017"/>
        <dbReference type="ChEBI" id="CHEBI:15377"/>
        <dbReference type="ChEBI" id="CHEBI:30879"/>
        <dbReference type="ChEBI" id="CHEBI:43474"/>
        <dbReference type="ChEBI" id="CHEBI:67140"/>
        <dbReference type="EC" id="3.1.3.2"/>
    </reaction>
</comment>
<feature type="domain" description="Purple acid phosphatase C-terminal" evidence="7">
    <location>
        <begin position="456"/>
        <end position="505"/>
    </location>
</feature>
<dbReference type="SUPFAM" id="SSF54211">
    <property type="entry name" value="Ribosomal protein S5 domain 2-like"/>
    <property type="match status" value="1"/>
</dbReference>
<dbReference type="InterPro" id="IPR025733">
    <property type="entry name" value="PAPs_C"/>
</dbReference>
<protein>
    <recommendedName>
        <fullName evidence="5">Purple acid phosphatase</fullName>
        <ecNumber evidence="5">3.1.3.2</ecNumber>
    </recommendedName>
</protein>
<comment type="caution">
    <text evidence="9">The sequence shown here is derived from an EMBL/GenBank/DDBJ whole genome shotgun (WGS) entry which is preliminary data.</text>
</comment>
<dbReference type="InterPro" id="IPR004843">
    <property type="entry name" value="Calcineurin-like_PHP"/>
</dbReference>
<feature type="non-terminal residue" evidence="9">
    <location>
        <position position="1"/>
    </location>
</feature>
<evidence type="ECO:0000313" key="9">
    <source>
        <dbReference type="EMBL" id="OZJ01912.1"/>
    </source>
</evidence>
<dbReference type="InterPro" id="IPR041792">
    <property type="entry name" value="MPP_PAP"/>
</dbReference>
<proteinExistence type="inferred from homology"/>
<keyword evidence="2" id="KW-0732">Signal</keyword>
<keyword evidence="10" id="KW-1185">Reference proteome</keyword>
<feature type="domain" description="Calcineurin-like phosphoesterase" evidence="6">
    <location>
        <begin position="239"/>
        <end position="451"/>
    </location>
</feature>
<dbReference type="InterPro" id="IPR020568">
    <property type="entry name" value="Ribosomal_Su5_D2-typ_SF"/>
</dbReference>
<dbReference type="Pfam" id="PF00183">
    <property type="entry name" value="HSP90"/>
    <property type="match status" value="1"/>
</dbReference>
<sequence>AIIYVPQRAPRNYYHQLQEIPHRIKLFVRRVFITDELGADFIPRWLSFITAVIDAEDLPLKSGGSRTASNRHLIRFKSSEERLYALSASAASITRRKLPGGPGELATRDIYNDNSDNNNWNRTYAPAEPQQIHISITDNAEYAKVQFATLEEVKTPLFQYWEQNHQSKAITIQDGKNWAFVDNGTAHHTIYLHNLKTNALKSATIYQYRVGTIDYSGKTMWCESTYEFHTASHDDTTNFIATADLGLVNAVALPGLIEMAKTHKYDFLTFSGDQAYDMADFNGTKGDDYMNMVQELFANVPFMGGVGNHESAYNFSHWKNRFDNVPYEDSNFVNNMLYSYNYKSLHIISFSTEIYFEGSPAEIEMALNWFEADLKQAQANRYLQPWIIVMSHWPAYCTSYSSPNDKSCLGQTATVRDGPVGADGVTRSGGIEPLMLEYGVDVYLCGHRHDYERTYEGLIPFNNTATTPLPDWSAFRYNGYGFSLVRATPTELEFTHYAVNLNGTIGKVVDQILATKDPIKKKD</sequence>
<evidence type="ECO:0000256" key="4">
    <source>
        <dbReference type="ARBA" id="ARBA00023186"/>
    </source>
</evidence>
<reference evidence="9 10" key="1">
    <citation type="journal article" date="2017" name="Mycologia">
        <title>Bifiguratus adelaidae, gen. et sp. nov., a new member of Mucoromycotina in endophytic and soil-dwelling habitats.</title>
        <authorList>
            <person name="Torres-Cruz T.J."/>
            <person name="Billingsley Tobias T.L."/>
            <person name="Almatruk M."/>
            <person name="Hesse C."/>
            <person name="Kuske C.R."/>
            <person name="Desiro A."/>
            <person name="Benucci G.M."/>
            <person name="Bonito G."/>
            <person name="Stajich J.E."/>
            <person name="Dunlap C."/>
            <person name="Arnold A.E."/>
            <person name="Porras-Alfaro A."/>
        </authorList>
    </citation>
    <scope>NUCLEOTIDE SEQUENCE [LARGE SCALE GENOMIC DNA]</scope>
    <source>
        <strain evidence="9 10">AZ0501</strain>
    </source>
</reference>
<dbReference type="Gene3D" id="2.60.40.380">
    <property type="entry name" value="Purple acid phosphatase-like, N-terminal"/>
    <property type="match status" value="1"/>
</dbReference>
<name>A0A261XU89_9FUNG</name>
<dbReference type="AlphaFoldDB" id="A0A261XU89"/>